<dbReference type="Proteomes" id="UP001454036">
    <property type="component" value="Unassembled WGS sequence"/>
</dbReference>
<dbReference type="EMBL" id="BAABME010000501">
    <property type="protein sequence ID" value="GAA0143302.1"/>
    <property type="molecule type" value="Genomic_DNA"/>
</dbReference>
<keyword evidence="2" id="KW-1185">Reference proteome</keyword>
<protein>
    <submittedName>
        <fullName evidence="1">Uncharacterized protein</fullName>
    </submittedName>
</protein>
<proteinExistence type="predicted"/>
<organism evidence="1 2">
    <name type="scientific">Lithospermum erythrorhizon</name>
    <name type="common">Purple gromwell</name>
    <name type="synonym">Lithospermum officinale var. erythrorhizon</name>
    <dbReference type="NCBI Taxonomy" id="34254"/>
    <lineage>
        <taxon>Eukaryota</taxon>
        <taxon>Viridiplantae</taxon>
        <taxon>Streptophyta</taxon>
        <taxon>Embryophyta</taxon>
        <taxon>Tracheophyta</taxon>
        <taxon>Spermatophyta</taxon>
        <taxon>Magnoliopsida</taxon>
        <taxon>eudicotyledons</taxon>
        <taxon>Gunneridae</taxon>
        <taxon>Pentapetalae</taxon>
        <taxon>asterids</taxon>
        <taxon>lamiids</taxon>
        <taxon>Boraginales</taxon>
        <taxon>Boraginaceae</taxon>
        <taxon>Boraginoideae</taxon>
        <taxon>Lithospermeae</taxon>
        <taxon>Lithospermum</taxon>
    </lineage>
</organism>
<dbReference type="AlphaFoldDB" id="A0AAV3NV98"/>
<reference evidence="1 2" key="1">
    <citation type="submission" date="2024-01" db="EMBL/GenBank/DDBJ databases">
        <title>The complete chloroplast genome sequence of Lithospermum erythrorhizon: insights into the phylogenetic relationship among Boraginaceae species and the maternal lineages of purple gromwells.</title>
        <authorList>
            <person name="Okada T."/>
            <person name="Watanabe K."/>
        </authorList>
    </citation>
    <scope>NUCLEOTIDE SEQUENCE [LARGE SCALE GENOMIC DNA]</scope>
</reference>
<evidence type="ECO:0000313" key="2">
    <source>
        <dbReference type="Proteomes" id="UP001454036"/>
    </source>
</evidence>
<accession>A0AAV3NV98</accession>
<sequence>MTSEEERQYVDLLHEFAWTYKEMPGLDPRVAVHHLAIKNGARPVKQAQRTFRPKLVPSIEVEGSKPWLSQR</sequence>
<comment type="caution">
    <text evidence="1">The sequence shown here is derived from an EMBL/GenBank/DDBJ whole genome shotgun (WGS) entry which is preliminary data.</text>
</comment>
<name>A0AAV3NV98_LITER</name>
<evidence type="ECO:0000313" key="1">
    <source>
        <dbReference type="EMBL" id="GAA0143302.1"/>
    </source>
</evidence>
<gene>
    <name evidence="1" type="ORF">LIER_04020</name>
</gene>